<organism evidence="7 8">
    <name type="scientific">Aminobacter aganoensis</name>
    <dbReference type="NCBI Taxonomy" id="83264"/>
    <lineage>
        <taxon>Bacteria</taxon>
        <taxon>Pseudomonadati</taxon>
        <taxon>Pseudomonadota</taxon>
        <taxon>Alphaproteobacteria</taxon>
        <taxon>Hyphomicrobiales</taxon>
        <taxon>Phyllobacteriaceae</taxon>
        <taxon>Aminobacter</taxon>
    </lineage>
</organism>
<feature type="domain" description="Formyl transferase N-terminal" evidence="5">
    <location>
        <begin position="1"/>
        <end position="160"/>
    </location>
</feature>
<dbReference type="EC" id="2.1.2.9" evidence="7"/>
<evidence type="ECO:0000313" key="8">
    <source>
        <dbReference type="Proteomes" id="UP000536262"/>
    </source>
</evidence>
<comment type="similarity">
    <text evidence="1">Belongs to the Fmt family.</text>
</comment>
<dbReference type="SUPFAM" id="SSF53328">
    <property type="entry name" value="Formyltransferase"/>
    <property type="match status" value="1"/>
</dbReference>
<keyword evidence="8" id="KW-1185">Reference proteome</keyword>
<gene>
    <name evidence="7" type="ORF">GGR00_003384</name>
</gene>
<dbReference type="AlphaFoldDB" id="A0A7X0F9J1"/>
<dbReference type="GO" id="GO:0004479">
    <property type="term" value="F:methionyl-tRNA formyltransferase activity"/>
    <property type="evidence" value="ECO:0007669"/>
    <property type="project" value="UniProtKB-EC"/>
</dbReference>
<accession>A0A7X0F9J1</accession>
<keyword evidence="2 7" id="KW-0808">Transferase</keyword>
<feature type="domain" description="Formyl transferase C-terminal" evidence="6">
    <location>
        <begin position="203"/>
        <end position="296"/>
    </location>
</feature>
<dbReference type="InterPro" id="IPR044135">
    <property type="entry name" value="Met-tRNA-FMT_C"/>
</dbReference>
<dbReference type="CDD" id="cd08704">
    <property type="entry name" value="Met_tRNA_FMT_C"/>
    <property type="match status" value="1"/>
</dbReference>
<dbReference type="Gene3D" id="3.40.50.12230">
    <property type="match status" value="1"/>
</dbReference>
<evidence type="ECO:0000256" key="2">
    <source>
        <dbReference type="ARBA" id="ARBA00022679"/>
    </source>
</evidence>
<sequence>MRIAIIGQQAFGQSVLEAFLARGDEVAGVFCAPEKTGARPDPLRLAAEKAGLKVFQLPSLKGEAAENALRALDVDLAVMAYVLQFAPQAFINIPRHGTIQYHPSLLPRYRGPSSINWPLIKGDTETGLTIFRPTDGLDEGPVILQKTVGIGPDDTLGSVYFDWLFPLGVDAMLEAADLVVAGKHSETEQDESQASYEGWCKDGEARINWSAHIDAVHNLIRGCDPAPGAWTTVNGTKVRLFEARKHLVRRFEDVTGKPGKIVSIGERSIGISVQGGVVEIFKVRTEAGQKLSGAGLAEALGLKPGMKLGTDTPAPVQAPAPSKTAEPVS</sequence>
<dbReference type="Proteomes" id="UP000536262">
    <property type="component" value="Unassembled WGS sequence"/>
</dbReference>
<dbReference type="GO" id="GO:0005829">
    <property type="term" value="C:cytosol"/>
    <property type="evidence" value="ECO:0007669"/>
    <property type="project" value="TreeGrafter"/>
</dbReference>
<dbReference type="InterPro" id="IPR011034">
    <property type="entry name" value="Formyl_transferase-like_C_sf"/>
</dbReference>
<dbReference type="Pfam" id="PF02911">
    <property type="entry name" value="Formyl_trans_C"/>
    <property type="match status" value="1"/>
</dbReference>
<feature type="region of interest" description="Disordered" evidence="4">
    <location>
        <begin position="307"/>
        <end position="329"/>
    </location>
</feature>
<dbReference type="RefSeq" id="WP_184700036.1">
    <property type="nucleotide sequence ID" value="NZ_BAABEG010000001.1"/>
</dbReference>
<evidence type="ECO:0000259" key="6">
    <source>
        <dbReference type="Pfam" id="PF02911"/>
    </source>
</evidence>
<evidence type="ECO:0000313" key="7">
    <source>
        <dbReference type="EMBL" id="MBB6355580.1"/>
    </source>
</evidence>
<dbReference type="Pfam" id="PF00551">
    <property type="entry name" value="Formyl_trans_N"/>
    <property type="match status" value="1"/>
</dbReference>
<dbReference type="EMBL" id="JACHOU010000008">
    <property type="protein sequence ID" value="MBB6355580.1"/>
    <property type="molecule type" value="Genomic_DNA"/>
</dbReference>
<dbReference type="InterPro" id="IPR005793">
    <property type="entry name" value="Formyl_trans_C"/>
</dbReference>
<evidence type="ECO:0000256" key="4">
    <source>
        <dbReference type="SAM" id="MobiDB-lite"/>
    </source>
</evidence>
<evidence type="ECO:0000259" key="5">
    <source>
        <dbReference type="Pfam" id="PF00551"/>
    </source>
</evidence>
<name>A0A7X0F9J1_9HYPH</name>
<dbReference type="PANTHER" id="PTHR11138">
    <property type="entry name" value="METHIONYL-TRNA FORMYLTRANSFERASE"/>
    <property type="match status" value="1"/>
</dbReference>
<protein>
    <submittedName>
        <fullName evidence="7">Methionyl-tRNA formyltransferase</fullName>
        <ecNumber evidence="7">2.1.2.9</ecNumber>
    </submittedName>
</protein>
<dbReference type="InterPro" id="IPR036477">
    <property type="entry name" value="Formyl_transf_N_sf"/>
</dbReference>
<dbReference type="PANTHER" id="PTHR11138:SF5">
    <property type="entry name" value="METHIONYL-TRNA FORMYLTRANSFERASE, MITOCHONDRIAL"/>
    <property type="match status" value="1"/>
</dbReference>
<dbReference type="SUPFAM" id="SSF50486">
    <property type="entry name" value="FMT C-terminal domain-like"/>
    <property type="match status" value="1"/>
</dbReference>
<evidence type="ECO:0000256" key="3">
    <source>
        <dbReference type="ARBA" id="ARBA00022917"/>
    </source>
</evidence>
<keyword evidence="3" id="KW-0648">Protein biosynthesis</keyword>
<evidence type="ECO:0000256" key="1">
    <source>
        <dbReference type="ARBA" id="ARBA00010699"/>
    </source>
</evidence>
<proteinExistence type="inferred from homology"/>
<dbReference type="InterPro" id="IPR002376">
    <property type="entry name" value="Formyl_transf_N"/>
</dbReference>
<reference evidence="7 8" key="1">
    <citation type="submission" date="2020-08" db="EMBL/GenBank/DDBJ databases">
        <title>Genomic Encyclopedia of Type Strains, Phase IV (KMG-IV): sequencing the most valuable type-strain genomes for metagenomic binning, comparative biology and taxonomic classification.</title>
        <authorList>
            <person name="Goeker M."/>
        </authorList>
    </citation>
    <scope>NUCLEOTIDE SEQUENCE [LARGE SCALE GENOMIC DNA]</scope>
    <source>
        <strain evidence="7 8">DSM 7051</strain>
    </source>
</reference>
<comment type="caution">
    <text evidence="7">The sequence shown here is derived from an EMBL/GenBank/DDBJ whole genome shotgun (WGS) entry which is preliminary data.</text>
</comment>